<evidence type="ECO:0000313" key="1">
    <source>
        <dbReference type="EMBL" id="KAJ5247271.1"/>
    </source>
</evidence>
<reference evidence="1" key="2">
    <citation type="journal article" date="2023" name="IMA Fungus">
        <title>Comparative genomic study of the Penicillium genus elucidates a diverse pangenome and 15 lateral gene transfer events.</title>
        <authorList>
            <person name="Petersen C."/>
            <person name="Sorensen T."/>
            <person name="Nielsen M.R."/>
            <person name="Sondergaard T.E."/>
            <person name="Sorensen J.L."/>
            <person name="Fitzpatrick D.A."/>
            <person name="Frisvad J.C."/>
            <person name="Nielsen K.L."/>
        </authorList>
    </citation>
    <scope>NUCLEOTIDE SEQUENCE</scope>
    <source>
        <strain evidence="1">IBT 19713</strain>
    </source>
</reference>
<dbReference type="RefSeq" id="XP_058334692.1">
    <property type="nucleotide sequence ID" value="XM_058471551.1"/>
</dbReference>
<accession>A0A9W9PJT9</accession>
<dbReference type="GO" id="GO:0017000">
    <property type="term" value="P:antibiotic biosynthetic process"/>
    <property type="evidence" value="ECO:0007669"/>
    <property type="project" value="UniProtKB-ARBA"/>
</dbReference>
<reference evidence="1" key="1">
    <citation type="submission" date="2022-11" db="EMBL/GenBank/DDBJ databases">
        <authorList>
            <person name="Petersen C."/>
        </authorList>
    </citation>
    <scope>NUCLEOTIDE SEQUENCE</scope>
    <source>
        <strain evidence="1">IBT 19713</strain>
    </source>
</reference>
<gene>
    <name evidence="1" type="ORF">N7468_002254</name>
</gene>
<comment type="caution">
    <text evidence="1">The sequence shown here is derived from an EMBL/GenBank/DDBJ whole genome shotgun (WGS) entry which is preliminary data.</text>
</comment>
<dbReference type="AlphaFoldDB" id="A0A9W9PJT9"/>
<proteinExistence type="predicted"/>
<dbReference type="InterPro" id="IPR029058">
    <property type="entry name" value="AB_hydrolase_fold"/>
</dbReference>
<sequence>MSCEACRTIPPVVPTGYTANGRYLDIAGIKTWFVDDPADVTGPETASVGILGVYDAFGLASQTLQGADRLASQLDALVLVPDFFRGDAAQPAWFSLDPEERSRVLTKFMGGTAALPQNSEVLIAIMAASKARFTAVQTWGAYGLCWGGKVGRDVRTHVNILRLEKVDAERLTIPHIVLASKDEPADVVKEYSQIISGNGIGGHVETYSSMWHGWMGARAQLEDEHGCAEYIRGCVLSEFPPIQLNSPGQPRS</sequence>
<dbReference type="SUPFAM" id="SSF53474">
    <property type="entry name" value="alpha/beta-Hydrolases"/>
    <property type="match status" value="1"/>
</dbReference>
<dbReference type="Gene3D" id="3.40.50.1820">
    <property type="entry name" value="alpha/beta hydrolase"/>
    <property type="match status" value="1"/>
</dbReference>
<dbReference type="Proteomes" id="UP001150941">
    <property type="component" value="Unassembled WGS sequence"/>
</dbReference>
<dbReference type="OrthoDB" id="2147163at2759"/>
<dbReference type="GO" id="GO:0072330">
    <property type="term" value="P:monocarboxylic acid biosynthetic process"/>
    <property type="evidence" value="ECO:0007669"/>
    <property type="project" value="UniProtKB-ARBA"/>
</dbReference>
<keyword evidence="2" id="KW-1185">Reference proteome</keyword>
<dbReference type="EMBL" id="JAPQKS010000002">
    <property type="protein sequence ID" value="KAJ5247271.1"/>
    <property type="molecule type" value="Genomic_DNA"/>
</dbReference>
<dbReference type="PANTHER" id="PTHR47668:SF1">
    <property type="entry name" value="DIENELACTONE HYDROLASE DOMAIN-CONTAINING PROTEIN-RELATED"/>
    <property type="match status" value="1"/>
</dbReference>
<name>A0A9W9PJT9_9EURO</name>
<organism evidence="1 2">
    <name type="scientific">Penicillium chermesinum</name>
    <dbReference type="NCBI Taxonomy" id="63820"/>
    <lineage>
        <taxon>Eukaryota</taxon>
        <taxon>Fungi</taxon>
        <taxon>Dikarya</taxon>
        <taxon>Ascomycota</taxon>
        <taxon>Pezizomycotina</taxon>
        <taxon>Eurotiomycetes</taxon>
        <taxon>Eurotiomycetidae</taxon>
        <taxon>Eurotiales</taxon>
        <taxon>Aspergillaceae</taxon>
        <taxon>Penicillium</taxon>
    </lineage>
</organism>
<protein>
    <submittedName>
        <fullName evidence="1">Alpha/beta-hydrolase</fullName>
    </submittedName>
</protein>
<evidence type="ECO:0000313" key="2">
    <source>
        <dbReference type="Proteomes" id="UP001150941"/>
    </source>
</evidence>
<dbReference type="PANTHER" id="PTHR47668">
    <property type="entry name" value="DIENELACTONE HYDROLASE FAMILY PROTEIN (AFU_ORTHOLOGUE AFUA_6G01940)"/>
    <property type="match status" value="1"/>
</dbReference>
<dbReference type="GeneID" id="83198854"/>